<evidence type="ECO:0000256" key="4">
    <source>
        <dbReference type="ARBA" id="ARBA00022989"/>
    </source>
</evidence>
<organism evidence="8 9">
    <name type="scientific">Phaeobacter porticola</name>
    <dbReference type="NCBI Taxonomy" id="1844006"/>
    <lineage>
        <taxon>Bacteria</taxon>
        <taxon>Pseudomonadati</taxon>
        <taxon>Pseudomonadota</taxon>
        <taxon>Alphaproteobacteria</taxon>
        <taxon>Rhodobacterales</taxon>
        <taxon>Roseobacteraceae</taxon>
        <taxon>Phaeobacter</taxon>
    </lineage>
</organism>
<dbReference type="EMBL" id="CP016364">
    <property type="protein sequence ID" value="APG46166.1"/>
    <property type="molecule type" value="Genomic_DNA"/>
</dbReference>
<dbReference type="RefSeq" id="WP_072503917.1">
    <property type="nucleotide sequence ID" value="NZ_CP016364.1"/>
</dbReference>
<dbReference type="OrthoDB" id="7667275at2"/>
<evidence type="ECO:0000256" key="1">
    <source>
        <dbReference type="ARBA" id="ARBA00004141"/>
    </source>
</evidence>
<dbReference type="KEGG" id="php:PhaeoP97_00728"/>
<dbReference type="GO" id="GO:0000271">
    <property type="term" value="P:polysaccharide biosynthetic process"/>
    <property type="evidence" value="ECO:0007669"/>
    <property type="project" value="InterPro"/>
</dbReference>
<feature type="transmembrane region" description="Helical" evidence="6">
    <location>
        <begin position="105"/>
        <end position="127"/>
    </location>
</feature>
<comment type="similarity">
    <text evidence="2">Belongs to the GtrA family.</text>
</comment>
<evidence type="ECO:0000313" key="9">
    <source>
        <dbReference type="Proteomes" id="UP000183859"/>
    </source>
</evidence>
<sequence>MIRAVVQKDLGQLIRFAIVGVSVAAIYVLLFLAFLQIGLATWLANALAFGLAVLAQYVGQTVWTFRQKLARQDQAMRFGCTVGLGFVTSALVTGIIGPMLGWSDWMAATIAALLLPVQNYVFFKIWVYAERGA</sequence>
<feature type="transmembrane region" description="Helical" evidence="6">
    <location>
        <begin position="12"/>
        <end position="33"/>
    </location>
</feature>
<dbReference type="GO" id="GO:0005886">
    <property type="term" value="C:plasma membrane"/>
    <property type="evidence" value="ECO:0007669"/>
    <property type="project" value="TreeGrafter"/>
</dbReference>
<evidence type="ECO:0000313" key="8">
    <source>
        <dbReference type="EMBL" id="APG46166.1"/>
    </source>
</evidence>
<dbReference type="AlphaFoldDB" id="A0A1L3I222"/>
<evidence type="ECO:0000256" key="3">
    <source>
        <dbReference type="ARBA" id="ARBA00022692"/>
    </source>
</evidence>
<proteinExistence type="inferred from homology"/>
<dbReference type="PANTHER" id="PTHR38459:SF1">
    <property type="entry name" value="PROPHAGE BACTOPRENOL-LINKED GLUCOSE TRANSLOCASE HOMOLOG"/>
    <property type="match status" value="1"/>
</dbReference>
<gene>
    <name evidence="8" type="ORF">PhaeoP97_00728</name>
</gene>
<keyword evidence="3 6" id="KW-0812">Transmembrane</keyword>
<evidence type="ECO:0000256" key="5">
    <source>
        <dbReference type="ARBA" id="ARBA00023136"/>
    </source>
</evidence>
<feature type="domain" description="GtrA/DPMS transmembrane" evidence="7">
    <location>
        <begin position="15"/>
        <end position="127"/>
    </location>
</feature>
<name>A0A1L3I222_9RHOB</name>
<protein>
    <submittedName>
        <fullName evidence="8">Putative polysaccharide biosynthesis protein</fullName>
    </submittedName>
</protein>
<evidence type="ECO:0000256" key="2">
    <source>
        <dbReference type="ARBA" id="ARBA00009399"/>
    </source>
</evidence>
<evidence type="ECO:0000256" key="6">
    <source>
        <dbReference type="SAM" id="Phobius"/>
    </source>
</evidence>
<keyword evidence="4 6" id="KW-1133">Transmembrane helix</keyword>
<dbReference type="Proteomes" id="UP000183859">
    <property type="component" value="Chromosome"/>
</dbReference>
<comment type="subcellular location">
    <subcellularLocation>
        <location evidence="1">Membrane</location>
        <topology evidence="1">Multi-pass membrane protein</topology>
    </subcellularLocation>
</comment>
<dbReference type="InterPro" id="IPR007267">
    <property type="entry name" value="GtrA_DPMS_TM"/>
</dbReference>
<dbReference type="STRING" id="1844006.PhaeoP97_00728"/>
<feature type="transmembrane region" description="Helical" evidence="6">
    <location>
        <begin position="39"/>
        <end position="58"/>
    </location>
</feature>
<dbReference type="Pfam" id="PF04138">
    <property type="entry name" value="GtrA_DPMS_TM"/>
    <property type="match status" value="1"/>
</dbReference>
<feature type="transmembrane region" description="Helical" evidence="6">
    <location>
        <begin position="78"/>
        <end position="99"/>
    </location>
</feature>
<reference evidence="9" key="1">
    <citation type="submission" date="2016-07" db="EMBL/GenBank/DDBJ databases">
        <title>Phaeobacter portensis sp. nov., a tropodithietic acid producing bacterium isolated from a German harbor.</title>
        <authorList>
            <person name="Freese H.M."/>
            <person name="Bunk B."/>
            <person name="Breider S."/>
            <person name="Brinkhoff T."/>
        </authorList>
    </citation>
    <scope>NUCLEOTIDE SEQUENCE [LARGE SCALE GENOMIC DNA]</scope>
    <source>
        <strain evidence="9">P97</strain>
    </source>
</reference>
<accession>A0A1L3I222</accession>
<dbReference type="InterPro" id="IPR051401">
    <property type="entry name" value="GtrA_CellWall_Glycosyl"/>
</dbReference>
<keyword evidence="9" id="KW-1185">Reference proteome</keyword>
<evidence type="ECO:0000259" key="7">
    <source>
        <dbReference type="Pfam" id="PF04138"/>
    </source>
</evidence>
<keyword evidence="5 6" id="KW-0472">Membrane</keyword>
<dbReference type="PANTHER" id="PTHR38459">
    <property type="entry name" value="PROPHAGE BACTOPRENOL-LINKED GLUCOSE TRANSLOCASE HOMOLOG"/>
    <property type="match status" value="1"/>
</dbReference>